<feature type="domain" description="DUF3645" evidence="10">
    <location>
        <begin position="2227"/>
        <end position="2256"/>
    </location>
</feature>
<organism evidence="12 13">
    <name type="scientific">Viridothelium virens</name>
    <name type="common">Speckled blister lichen</name>
    <name type="synonym">Trypethelium virens</name>
    <dbReference type="NCBI Taxonomy" id="1048519"/>
    <lineage>
        <taxon>Eukaryota</taxon>
        <taxon>Fungi</taxon>
        <taxon>Dikarya</taxon>
        <taxon>Ascomycota</taxon>
        <taxon>Pezizomycotina</taxon>
        <taxon>Dothideomycetes</taxon>
        <taxon>Dothideomycetes incertae sedis</taxon>
        <taxon>Trypetheliales</taxon>
        <taxon>Trypetheliaceae</taxon>
        <taxon>Viridothelium</taxon>
    </lineage>
</organism>
<evidence type="ECO:0000259" key="10">
    <source>
        <dbReference type="Pfam" id="PF12359"/>
    </source>
</evidence>
<evidence type="ECO:0000256" key="3">
    <source>
        <dbReference type="ARBA" id="ARBA00022670"/>
    </source>
</evidence>
<gene>
    <name evidence="12" type="ORF">EV356DRAFT_543576</name>
</gene>
<dbReference type="PANTHER" id="PTHR13367">
    <property type="entry name" value="UBIQUITIN THIOESTERASE"/>
    <property type="match status" value="1"/>
</dbReference>
<evidence type="ECO:0000256" key="4">
    <source>
        <dbReference type="ARBA" id="ARBA00022786"/>
    </source>
</evidence>
<sequence>MDLDEDDRKCLIDHVFLPPCLPHEPEPGLPWKEENLLHIVKSRLDDFLRHGPPGNLAVWHSVMRMLDAWSNIQEDAGLNADRLNESLLSLRLGDSLSCYLRAQNAGIQIYRESETSVLFEIFEASPSCMQVLSAQGRLLRDFPGSSVALKWDLIADDSNRRDLCHLIHRLHVEEVSNAVKRDLEIPQLDHDSINPFLVTEFLTPLLDVLGEPRYERPLVKRIRDDALSFHKRRPWRRSAFWLVLRVALQRILQRAMPAGTDRPLYKIFMLHVVCGLAGIVLQPMDDFSHVHVVAAKLARRRSKLTADVPDFVIRQCNLVIDKSRTELEELWSGFQKATYKPVPDLREIAISPKDAQLKLTNSRRLVDEILRKKVKFSKSTTLDAEALKDIIRLKEGIFPSLEQKRCCNEPWLVLADFEEWVRDHLQDWTHQEPGEKDCRQLRKTMSLYSSISACAYQYCPKAMSLARLILLELWVALDTICLRLLPLMREFSPEIPVHILEPLLLPKSEQLCRLRAVEEYVRKRINDANKSNPGIFADPRPASFAVQYFDSRDGTYLRRLRKRILDESNMQKTNKREEWEQRLRSYTEKREAAQKLSCECASCSPIHDQKCAKCALYKQAKALHIRPAISLLPAGDVKQKSIVFELKPPWAFASWRDATWSVLHDHAHQESTEASQQEILRLSYHKHEPLAKFEPPVALNRRIELGSATIGECNKKTFPVDFDQIYLVNDQAPRLWDSKSKSWTTQEALETSTRDHCTFKIQAIPYRNLDWTVKTSSHQIHDVLARQKACDPSINPAEYEAFASLRAGERLQVLNISRQLASNTLNFEAGATASLIFQSLWESGSPGSPDKGHRREAHFEFSQPSFCLTFLASTRQVLDSIKGSWKRQHSMSIVIACLLRCLSLGSGQDIQKRALAQILEARDIAFGWCRRLKGCLDTGLQHDDSVDVEISLLRCALLCCTIYDVEERHIGDVLAGSEHASMFFQASILVHMSTPAEKDVLPYDIRQRRGTSLTEKGILHVMSSDLEGMRDCVTKSFFDNRVHIGIDQDGRTVIRVQCRGNIYEILHHEIFLHDIPNHFVKDHLHWLDLQTGEVELRPLSNPWHSSASNWQISSHNKASTMVHCKEARLLDYDSEINREVAKIFSVLEPRDNIQIALIENLRVEVFLPRFHLRFVLNEGGHLASKQLNLEVDPDQSIGTLIGLENKLILRGTNSKLDKTRRQVLISFGETESHRQKVGHRVRIKIPEEQSCEYFCYKINQYLQKVEGPLDARSELYMILLHAQTSSDLNDPLTERSGTEEALSRLRAASLFSCISCRPEDPECASMLAQIASLTPHHEGYPVAEFRGHTVTWRKDLSPLAQHEGFHKGVAQIREHAQRFSQFFPAEKVIQFSIDRGDLGLLARAAKRNAGYRRAEFGGLELSSSDDKPYRARDRVVVTERSVLVTGIASLVKKRPPKFPVITDLKQLFDSWHRVSGFNKPFGQSIFNEMLSLQFPDHWGAFWEVSGRIVHTLLAFHFCDSFTHLDPPQGNGLDFYEFEDGWKPEVEKINPHIDAARVYPPMKPDEKISRNKQKTKKWEKENAQAIRDEANAYNKERAKLVQEILAQWPSKGLTVPSSVRVPLIRKDEAVKNCDNLWQKWDKNEQLSLHLNEAQMKLEAVNGPYTPQISEKRGIDHQQSESLAACTPVYTVPDLDDFLGMIDARSVPINDPDPPAANFPCRVNRSRKDYSELKEILNLFHVDPGLTRSNYGATHLESLRALKLQDNTRTLPPDHREHNVTYYQMRQEFKRSEILDLLQNFRQALDRVDVVCAQWKILQQANLSPCTSIPSFLKRIAAGNDADIGEGWKENLLALAEAIADMQRWQRSEHLYEAGDLKKWQLEIQNFGRSNWNTDEHPDWILFEIENDLTVRDSQTKMAFDVGYPASGSNSVFQLSMGGGKTSVIVVLLAVALAAKDRLVRIVVLKPLLTQTLQHLQKCLGGLMNRKVYYMPFSRSTLTSMETAVCLHPLYEEAMATGGIVVTLPKEISTLKLMGQERLSSDITCATQLLKTEHWLQLHSRSILDESDEILSPKHQVNSTIGSQQVIDGAPYRWKIAPAVLRRVKIHAQELHCNFPDLVEVQWSERAFPTIHFSERQPSEALLDRLVDDAITGKIEYVHLDGRAGDALEQIAQFMRHKSCEDGERIAQLCADTRLYQCVKIIRGLVAFGNLIHALQKRHTVEYGRSSGRSLKAVPFRAKGVPAERSEFAHPDLTILLTCLAHLKGGLHEEDIHECIQTLEKEPGASLEYIKWTEDSKELQKSYPYLSCINIADDDCRQLLFHGIKNNYASIDFFLDRIVFPKICQYYTKKLCASSWDIPSRVKNPRCVTTGFSGTNDNRYTFPYNIEQRDLDIIKPTNAVILSELLSPENREYRQMVDGTGKKMNASELLRHLTDHIQNFKVLVDVGAQILDLSNLEVAREMLHSSRDAEAAIFFNDRDEPTVVDGRGYLTPLRLSSFKDSLANCLVYFDEAHTRWIDLAIPDGARAAVTLGPRLEKDRLVQGCKRMRRLGSGHSVVFFAPPEVHREVFRTSKKLPTQQLDSRDVLLWSMTNTCAYLERAQHLCLMQGLRHVEKQAICDEFQNTSHNDIAGALNLPIDAETAAKLSKQLEEDEIIDLEQLYGVHQDRTSALIASIDGNSADSITERLRADYGRLHTNDLVEDALEEEQERQVLQEVEEEVRVEDPVYYEPQQSYISSGLTEFIHTGTISELPGTVPVSEALTRTSAAGYQSAIKHGFEGLYVTYDYLHNVRLPERMPLDDFMPVVNWMLINDKTPQDVLIISPHEANEELEEIRKSPYVRLCIYAPKTTTSMTSFSELNFYSPTKQRFPVKAKPSTSLKVDTFAGALWFDDYRSYTAACHYLGLILAEDCESLDETKRTLVSPGCFVEPKVRSLLGWPCECPFTEDPLPFVGRMIAMRHKKQDVSSTHMGMLVGGKRLSRELIEGNKKAIQKNHASLLPGRRYASEAYRNGEDIENGPPSKRVCFSAPANVGSDLRNLASSLDTGTVDDLDGNSLFLSAAQGERLNQGNTDLHEASEAVQACKSEGDLEMKDWKEVETADVIMRDVENRHEVEPSSESQALRMEKKKPDTS</sequence>
<dbReference type="EC" id="3.4.19.12" evidence="2"/>
<keyword evidence="3" id="KW-0645">Protease</keyword>
<dbReference type="Pfam" id="PF12340">
    <property type="entry name" value="DUF3638"/>
    <property type="match status" value="1"/>
</dbReference>
<name>A0A6A6HBN1_VIRVR</name>
<dbReference type="Proteomes" id="UP000800092">
    <property type="component" value="Unassembled WGS sequence"/>
</dbReference>
<feature type="domain" description="DUF3638" evidence="9">
    <location>
        <begin position="1888"/>
        <end position="2109"/>
    </location>
</feature>
<dbReference type="InterPro" id="IPR051346">
    <property type="entry name" value="OTU_Deubiquitinase"/>
</dbReference>
<feature type="coiled-coil region" evidence="7">
    <location>
        <begin position="569"/>
        <end position="596"/>
    </location>
</feature>
<dbReference type="OrthoDB" id="3182339at2759"/>
<evidence type="ECO:0000256" key="5">
    <source>
        <dbReference type="ARBA" id="ARBA00022801"/>
    </source>
</evidence>
<dbReference type="Pfam" id="PF12359">
    <property type="entry name" value="DUF3645"/>
    <property type="match status" value="1"/>
</dbReference>
<dbReference type="InterPro" id="IPR046541">
    <property type="entry name" value="DUF6606"/>
</dbReference>
<dbReference type="EMBL" id="ML991790">
    <property type="protein sequence ID" value="KAF2235534.1"/>
    <property type="molecule type" value="Genomic_DNA"/>
</dbReference>
<dbReference type="InterPro" id="IPR022105">
    <property type="entry name" value="DUF3645"/>
</dbReference>
<dbReference type="InterPro" id="IPR022099">
    <property type="entry name" value="DUF3638"/>
</dbReference>
<feature type="compositionally biased region" description="Basic and acidic residues" evidence="8">
    <location>
        <begin position="3120"/>
        <end position="3129"/>
    </location>
</feature>
<comment type="catalytic activity">
    <reaction evidence="1">
        <text>Thiol-dependent hydrolysis of ester, thioester, amide, peptide and isopeptide bonds formed by the C-terminal Gly of ubiquitin (a 76-residue protein attached to proteins as an intracellular targeting signal).</text>
        <dbReference type="EC" id="3.4.19.12"/>
    </reaction>
</comment>
<feature type="domain" description="DUF6606" evidence="11">
    <location>
        <begin position="11"/>
        <end position="273"/>
    </location>
</feature>
<evidence type="ECO:0000256" key="8">
    <source>
        <dbReference type="SAM" id="MobiDB-lite"/>
    </source>
</evidence>
<evidence type="ECO:0000256" key="7">
    <source>
        <dbReference type="SAM" id="Coils"/>
    </source>
</evidence>
<proteinExistence type="predicted"/>
<keyword evidence="5" id="KW-0378">Hydrolase</keyword>
<keyword evidence="4" id="KW-0833">Ubl conjugation pathway</keyword>
<evidence type="ECO:0000313" key="12">
    <source>
        <dbReference type="EMBL" id="KAF2235534.1"/>
    </source>
</evidence>
<keyword evidence="13" id="KW-1185">Reference proteome</keyword>
<feature type="region of interest" description="Disordered" evidence="8">
    <location>
        <begin position="3104"/>
        <end position="3129"/>
    </location>
</feature>
<evidence type="ECO:0000259" key="9">
    <source>
        <dbReference type="Pfam" id="PF12340"/>
    </source>
</evidence>
<keyword evidence="7" id="KW-0175">Coiled coil</keyword>
<keyword evidence="6" id="KW-0788">Thiol protease</keyword>
<dbReference type="PANTHER" id="PTHR13367:SF33">
    <property type="entry name" value="P-LOOP CONTAINING NUCLEOSIDE TRIPHOSPHATE HYDROLASE PROTEIN"/>
    <property type="match status" value="1"/>
</dbReference>
<dbReference type="GO" id="GO:0004843">
    <property type="term" value="F:cysteine-type deubiquitinase activity"/>
    <property type="evidence" value="ECO:0007669"/>
    <property type="project" value="UniProtKB-EC"/>
</dbReference>
<evidence type="ECO:0000256" key="2">
    <source>
        <dbReference type="ARBA" id="ARBA00012759"/>
    </source>
</evidence>
<evidence type="ECO:0000259" key="11">
    <source>
        <dbReference type="Pfam" id="PF20255"/>
    </source>
</evidence>
<dbReference type="Pfam" id="PF20255">
    <property type="entry name" value="DUF6606"/>
    <property type="match status" value="1"/>
</dbReference>
<evidence type="ECO:0000256" key="6">
    <source>
        <dbReference type="ARBA" id="ARBA00022807"/>
    </source>
</evidence>
<reference evidence="12" key="1">
    <citation type="journal article" date="2020" name="Stud. Mycol.">
        <title>101 Dothideomycetes genomes: a test case for predicting lifestyles and emergence of pathogens.</title>
        <authorList>
            <person name="Haridas S."/>
            <person name="Albert R."/>
            <person name="Binder M."/>
            <person name="Bloem J."/>
            <person name="Labutti K."/>
            <person name="Salamov A."/>
            <person name="Andreopoulos B."/>
            <person name="Baker S."/>
            <person name="Barry K."/>
            <person name="Bills G."/>
            <person name="Bluhm B."/>
            <person name="Cannon C."/>
            <person name="Castanera R."/>
            <person name="Culley D."/>
            <person name="Daum C."/>
            <person name="Ezra D."/>
            <person name="Gonzalez J."/>
            <person name="Henrissat B."/>
            <person name="Kuo A."/>
            <person name="Liang C."/>
            <person name="Lipzen A."/>
            <person name="Lutzoni F."/>
            <person name="Magnuson J."/>
            <person name="Mondo S."/>
            <person name="Nolan M."/>
            <person name="Ohm R."/>
            <person name="Pangilinan J."/>
            <person name="Park H.-J."/>
            <person name="Ramirez L."/>
            <person name="Alfaro M."/>
            <person name="Sun H."/>
            <person name="Tritt A."/>
            <person name="Yoshinaga Y."/>
            <person name="Zwiers L.-H."/>
            <person name="Turgeon B."/>
            <person name="Goodwin S."/>
            <person name="Spatafora J."/>
            <person name="Crous P."/>
            <person name="Grigoriev I."/>
        </authorList>
    </citation>
    <scope>NUCLEOTIDE SEQUENCE</scope>
    <source>
        <strain evidence="12">Tuck. ex Michener</strain>
    </source>
</reference>
<dbReference type="GO" id="GO:0006508">
    <property type="term" value="P:proteolysis"/>
    <property type="evidence" value="ECO:0007669"/>
    <property type="project" value="UniProtKB-KW"/>
</dbReference>
<accession>A0A6A6HBN1</accession>
<protein>
    <recommendedName>
        <fullName evidence="2">ubiquitinyl hydrolase 1</fullName>
        <ecNumber evidence="2">3.4.19.12</ecNumber>
    </recommendedName>
</protein>
<evidence type="ECO:0000313" key="13">
    <source>
        <dbReference type="Proteomes" id="UP000800092"/>
    </source>
</evidence>
<evidence type="ECO:0000256" key="1">
    <source>
        <dbReference type="ARBA" id="ARBA00000707"/>
    </source>
</evidence>